<gene>
    <name evidence="1" type="ORF">CPELLU_LOCUS12305</name>
</gene>
<dbReference type="AlphaFoldDB" id="A0A9N9HX26"/>
<dbReference type="EMBL" id="CAJVQA010011755">
    <property type="protein sequence ID" value="CAG8710547.1"/>
    <property type="molecule type" value="Genomic_DNA"/>
</dbReference>
<sequence>PPLDLLSKSKENIESRIFVSIHCEEENQEDSLHKKTLFFNTSLRLVIKESYIKKTKKAEKKSKNMTEIKALLRKIKYLHEDINMILEQVKASNMRPKIYKN</sequence>
<reference evidence="1" key="1">
    <citation type="submission" date="2021-06" db="EMBL/GenBank/DDBJ databases">
        <authorList>
            <person name="Kallberg Y."/>
            <person name="Tangrot J."/>
            <person name="Rosling A."/>
        </authorList>
    </citation>
    <scope>NUCLEOTIDE SEQUENCE</scope>
    <source>
        <strain evidence="1">FL966</strain>
    </source>
</reference>
<organism evidence="1 2">
    <name type="scientific">Cetraspora pellucida</name>
    <dbReference type="NCBI Taxonomy" id="1433469"/>
    <lineage>
        <taxon>Eukaryota</taxon>
        <taxon>Fungi</taxon>
        <taxon>Fungi incertae sedis</taxon>
        <taxon>Mucoromycota</taxon>
        <taxon>Glomeromycotina</taxon>
        <taxon>Glomeromycetes</taxon>
        <taxon>Diversisporales</taxon>
        <taxon>Gigasporaceae</taxon>
        <taxon>Cetraspora</taxon>
    </lineage>
</organism>
<accession>A0A9N9HX26</accession>
<protein>
    <submittedName>
        <fullName evidence="1">20877_t:CDS:1</fullName>
    </submittedName>
</protein>
<evidence type="ECO:0000313" key="2">
    <source>
        <dbReference type="Proteomes" id="UP000789759"/>
    </source>
</evidence>
<keyword evidence="2" id="KW-1185">Reference proteome</keyword>
<evidence type="ECO:0000313" key="1">
    <source>
        <dbReference type="EMBL" id="CAG8710547.1"/>
    </source>
</evidence>
<feature type="non-terminal residue" evidence="1">
    <location>
        <position position="1"/>
    </location>
</feature>
<comment type="caution">
    <text evidence="1">The sequence shown here is derived from an EMBL/GenBank/DDBJ whole genome shotgun (WGS) entry which is preliminary data.</text>
</comment>
<dbReference type="Proteomes" id="UP000789759">
    <property type="component" value="Unassembled WGS sequence"/>
</dbReference>
<name>A0A9N9HX26_9GLOM</name>
<proteinExistence type="predicted"/>